<evidence type="ECO:0000313" key="2">
    <source>
        <dbReference type="EMBL" id="GAI07629.1"/>
    </source>
</evidence>
<name>X1MMM9_9ZZZZ</name>
<sequence length="79" mass="7815">MAQELALAVPTTEEMTRVGIVGASAGVTGAVEGVVMSMVAPKLGALEVPFTWGTLLGIPVIGAAIALMTKGMISDAGMG</sequence>
<organism evidence="2">
    <name type="scientific">marine sediment metagenome</name>
    <dbReference type="NCBI Taxonomy" id="412755"/>
    <lineage>
        <taxon>unclassified sequences</taxon>
        <taxon>metagenomes</taxon>
        <taxon>ecological metagenomes</taxon>
    </lineage>
</organism>
<gene>
    <name evidence="2" type="ORF">S06H3_23466</name>
</gene>
<reference evidence="2" key="1">
    <citation type="journal article" date="2014" name="Front. Microbiol.">
        <title>High frequency of phylogenetically diverse reductive dehalogenase-homologous genes in deep subseafloor sedimentary metagenomes.</title>
        <authorList>
            <person name="Kawai M."/>
            <person name="Futagami T."/>
            <person name="Toyoda A."/>
            <person name="Takaki Y."/>
            <person name="Nishi S."/>
            <person name="Hori S."/>
            <person name="Arai W."/>
            <person name="Tsubouchi T."/>
            <person name="Morono Y."/>
            <person name="Uchiyama I."/>
            <person name="Ito T."/>
            <person name="Fujiyama A."/>
            <person name="Inagaki F."/>
            <person name="Takami H."/>
        </authorList>
    </citation>
    <scope>NUCLEOTIDE SEQUENCE</scope>
    <source>
        <strain evidence="2">Expedition CK06-06</strain>
    </source>
</reference>
<feature type="transmembrane region" description="Helical" evidence="1">
    <location>
        <begin position="50"/>
        <end position="69"/>
    </location>
</feature>
<dbReference type="EMBL" id="BARV01012760">
    <property type="protein sequence ID" value="GAI07629.1"/>
    <property type="molecule type" value="Genomic_DNA"/>
</dbReference>
<comment type="caution">
    <text evidence="2">The sequence shown here is derived from an EMBL/GenBank/DDBJ whole genome shotgun (WGS) entry which is preliminary data.</text>
</comment>
<evidence type="ECO:0008006" key="3">
    <source>
        <dbReference type="Google" id="ProtNLM"/>
    </source>
</evidence>
<evidence type="ECO:0000256" key="1">
    <source>
        <dbReference type="SAM" id="Phobius"/>
    </source>
</evidence>
<accession>X1MMM9</accession>
<keyword evidence="1" id="KW-0812">Transmembrane</keyword>
<proteinExistence type="predicted"/>
<protein>
    <recommendedName>
        <fullName evidence="3">Major facilitator superfamily (MFS) profile domain-containing protein</fullName>
    </recommendedName>
</protein>
<keyword evidence="1" id="KW-1133">Transmembrane helix</keyword>
<keyword evidence="1" id="KW-0472">Membrane</keyword>
<feature type="non-terminal residue" evidence="2">
    <location>
        <position position="79"/>
    </location>
</feature>
<dbReference type="AlphaFoldDB" id="X1MMM9"/>